<dbReference type="GO" id="GO:0005739">
    <property type="term" value="C:mitochondrion"/>
    <property type="evidence" value="ECO:0007669"/>
    <property type="project" value="TreeGrafter"/>
</dbReference>
<dbReference type="NCBIfam" id="TIGR00283">
    <property type="entry name" value="arch_pth2"/>
    <property type="match status" value="1"/>
</dbReference>
<reference evidence="5 6" key="1">
    <citation type="journal article" date="2013" name="BMC Genomics">
        <title>The miniature genome of a carnivorous plant Genlisea aurea contains a low number of genes and short non-coding sequences.</title>
        <authorList>
            <person name="Leushkin E.V."/>
            <person name="Sutormin R.A."/>
            <person name="Nabieva E.R."/>
            <person name="Penin A.A."/>
            <person name="Kondrashov A.S."/>
            <person name="Logacheva M.D."/>
        </authorList>
    </citation>
    <scope>NUCLEOTIDE SEQUENCE [LARGE SCALE GENOMIC DNA]</scope>
</reference>
<comment type="catalytic activity">
    <reaction evidence="4">
        <text>an N-acyl-L-alpha-aminoacyl-tRNA + H2O = an N-acyl-L-amino acid + a tRNA + H(+)</text>
        <dbReference type="Rhea" id="RHEA:54448"/>
        <dbReference type="Rhea" id="RHEA-COMP:10123"/>
        <dbReference type="Rhea" id="RHEA-COMP:13883"/>
        <dbReference type="ChEBI" id="CHEBI:15377"/>
        <dbReference type="ChEBI" id="CHEBI:15378"/>
        <dbReference type="ChEBI" id="CHEBI:59874"/>
        <dbReference type="ChEBI" id="CHEBI:78442"/>
        <dbReference type="ChEBI" id="CHEBI:138191"/>
        <dbReference type="EC" id="3.1.1.29"/>
    </reaction>
</comment>
<dbReference type="FunFam" id="3.40.1490.10:FF:000002">
    <property type="entry name" value="Peptidyl-tRNA hydrolase 2, mitochondrial"/>
    <property type="match status" value="1"/>
</dbReference>
<organism evidence="5 6">
    <name type="scientific">Genlisea aurea</name>
    <dbReference type="NCBI Taxonomy" id="192259"/>
    <lineage>
        <taxon>Eukaryota</taxon>
        <taxon>Viridiplantae</taxon>
        <taxon>Streptophyta</taxon>
        <taxon>Embryophyta</taxon>
        <taxon>Tracheophyta</taxon>
        <taxon>Spermatophyta</taxon>
        <taxon>Magnoliopsida</taxon>
        <taxon>eudicotyledons</taxon>
        <taxon>Gunneridae</taxon>
        <taxon>Pentapetalae</taxon>
        <taxon>asterids</taxon>
        <taxon>lamiids</taxon>
        <taxon>Lamiales</taxon>
        <taxon>Lentibulariaceae</taxon>
        <taxon>Genlisea</taxon>
    </lineage>
</organism>
<evidence type="ECO:0000256" key="2">
    <source>
        <dbReference type="ARBA" id="ARBA00022801"/>
    </source>
</evidence>
<sequence length="195" mass="20659">MGKPSVAPKKKPQIQEERFGASFKPENFIPGLLIGFIIGLFVDISKPSKSSGSDGTGGSSLSGRIRQQPLAAAFSDHDDLKMVFVVRQDLGMGAGKIASQCAHAATGIYAELIQSHRAFLLRQWERCGQAKIVVKCKNQHEMNKLKDAAESAGLPTFVVADAGRTQVSAGSKTVLAIGPGSKSSVDSVTGRLHLL</sequence>
<comment type="caution">
    <text evidence="5">The sequence shown here is derived from an EMBL/GenBank/DDBJ whole genome shotgun (WGS) entry which is preliminary data.</text>
</comment>
<dbReference type="OrthoDB" id="1733656at2759"/>
<dbReference type="PANTHER" id="PTHR12649">
    <property type="entry name" value="PEPTIDYL-TRNA HYDROLASE 2"/>
    <property type="match status" value="1"/>
</dbReference>
<keyword evidence="6" id="KW-1185">Reference proteome</keyword>
<dbReference type="Pfam" id="PF01981">
    <property type="entry name" value="PTH2"/>
    <property type="match status" value="1"/>
</dbReference>
<proteinExistence type="inferred from homology"/>
<accession>S8D6A0</accession>
<dbReference type="InterPro" id="IPR002833">
    <property type="entry name" value="PTH2"/>
</dbReference>
<evidence type="ECO:0000313" key="5">
    <source>
        <dbReference type="EMBL" id="EPS58198.1"/>
    </source>
</evidence>
<comment type="similarity">
    <text evidence="3">Belongs to the PTH2 family.</text>
</comment>
<dbReference type="InterPro" id="IPR023476">
    <property type="entry name" value="Pep_tRNA_hydro_II_dom_sf"/>
</dbReference>
<dbReference type="SUPFAM" id="SSF102462">
    <property type="entry name" value="Peptidyl-tRNA hydrolase II"/>
    <property type="match status" value="1"/>
</dbReference>
<name>S8D6A0_9LAMI</name>
<dbReference type="NCBIfam" id="NF003314">
    <property type="entry name" value="PRK04322.1"/>
    <property type="match status" value="1"/>
</dbReference>
<evidence type="ECO:0000256" key="3">
    <source>
        <dbReference type="ARBA" id="ARBA00038050"/>
    </source>
</evidence>
<keyword evidence="2" id="KW-0378">Hydrolase</keyword>
<dbReference type="GO" id="GO:0005829">
    <property type="term" value="C:cytosol"/>
    <property type="evidence" value="ECO:0007669"/>
    <property type="project" value="TreeGrafter"/>
</dbReference>
<dbReference type="CDD" id="cd02430">
    <property type="entry name" value="PTH2"/>
    <property type="match status" value="1"/>
</dbReference>
<evidence type="ECO:0000256" key="4">
    <source>
        <dbReference type="ARBA" id="ARBA00048707"/>
    </source>
</evidence>
<dbReference type="GO" id="GO:0004045">
    <property type="term" value="F:peptidyl-tRNA hydrolase activity"/>
    <property type="evidence" value="ECO:0007669"/>
    <property type="project" value="UniProtKB-EC"/>
</dbReference>
<dbReference type="Proteomes" id="UP000015453">
    <property type="component" value="Unassembled WGS sequence"/>
</dbReference>
<evidence type="ECO:0000256" key="1">
    <source>
        <dbReference type="ARBA" id="ARBA00013260"/>
    </source>
</evidence>
<protein>
    <recommendedName>
        <fullName evidence="1">peptidyl-tRNA hydrolase</fullName>
        <ecNumber evidence="1">3.1.1.29</ecNumber>
    </recommendedName>
</protein>
<dbReference type="PANTHER" id="PTHR12649:SF11">
    <property type="entry name" value="PEPTIDYL-TRNA HYDROLASE 2, MITOCHONDRIAL"/>
    <property type="match status" value="1"/>
</dbReference>
<dbReference type="Gene3D" id="3.40.1490.10">
    <property type="entry name" value="Bit1"/>
    <property type="match status" value="1"/>
</dbReference>
<dbReference type="EC" id="3.1.1.29" evidence="1"/>
<dbReference type="EMBL" id="AUSU01009447">
    <property type="protein sequence ID" value="EPS58198.1"/>
    <property type="molecule type" value="Genomic_DNA"/>
</dbReference>
<dbReference type="AlphaFoldDB" id="S8D6A0"/>
<gene>
    <name evidence="5" type="ORF">M569_16619</name>
</gene>
<evidence type="ECO:0000313" key="6">
    <source>
        <dbReference type="Proteomes" id="UP000015453"/>
    </source>
</evidence>